<protein>
    <submittedName>
        <fullName evidence="1">Uncharacterized protein</fullName>
    </submittedName>
</protein>
<dbReference type="KEGG" id="bban:J4G43_039520"/>
<dbReference type="AlphaFoldDB" id="A0A939S853"/>
<dbReference type="Proteomes" id="UP000664702">
    <property type="component" value="Chromosome"/>
</dbReference>
<gene>
    <name evidence="2" type="ORF">J4G43_039520</name>
    <name evidence="1" type="ORF">J4G43_41435</name>
</gene>
<reference evidence="2 3" key="2">
    <citation type="journal article" date="2022" name="Int. J. Syst. Evol. Microbiol.">
        <title>Strains of Bradyrhizobium barranii sp. nov. associated with legumes native to Canada are symbionts of soybeans and belong to different subspecies (subsp. barranii subsp. nov. and subsp. apii subsp. nov.) and symbiovars (sv. glycinearum and sv. septentrionale).</title>
        <authorList>
            <person name="Bromfield E.S.P."/>
            <person name="Cloutier S."/>
            <person name="Wasai-Hara S."/>
            <person name="Minamisawa K."/>
        </authorList>
    </citation>
    <scope>NUCLEOTIDE SEQUENCE [LARGE SCALE GENOMIC DNA]</scope>
    <source>
        <strain evidence="2 3">144S4</strain>
    </source>
</reference>
<evidence type="ECO:0000313" key="2">
    <source>
        <dbReference type="EMBL" id="UEM10686.1"/>
    </source>
</evidence>
<name>A0A939S853_9BRAD</name>
<accession>A0A939S853</accession>
<dbReference type="RefSeq" id="WP_208088239.1">
    <property type="nucleotide sequence ID" value="NZ_CP086136.1"/>
</dbReference>
<evidence type="ECO:0000313" key="1">
    <source>
        <dbReference type="EMBL" id="MBO1867131.1"/>
    </source>
</evidence>
<evidence type="ECO:0000313" key="3">
    <source>
        <dbReference type="Proteomes" id="UP000664702"/>
    </source>
</evidence>
<sequence length="253" mass="28432">MSEGTSDDDDCDPMGLATDHAELSPVLAAFESEGIPASAATIRQEHSWDQKAVRYVMGPRVKLEIRDARTWAMNECDRIRLDAKLRAAASSEWNGPDLVVLWRRPVAGEWADAWLDAIDRLWRDWRRRRVSDDAFEDAREAPSVRVWDAAEDHGPLLPRIGEILTEARKHPPAMRQFPPLPPDQVGMAEVMAVLRRIANGSAHPQVGFPANGWKHLWHGVGEFIADGWSIEAFKRNFGDEVRAEGSRAGWANQ</sequence>
<dbReference type="EMBL" id="CP086136">
    <property type="protein sequence ID" value="UEM10686.1"/>
    <property type="molecule type" value="Genomic_DNA"/>
</dbReference>
<proteinExistence type="predicted"/>
<dbReference type="EMBL" id="JAGEMI010000001">
    <property type="protein sequence ID" value="MBO1867131.1"/>
    <property type="molecule type" value="Genomic_DNA"/>
</dbReference>
<reference evidence="1" key="1">
    <citation type="submission" date="2021-03" db="EMBL/GenBank/DDBJ databases">
        <title>Whole Genome Sequence of Bradyrhizobium sp. Strain 144S4.</title>
        <authorList>
            <person name="Bromfield E.S.P."/>
            <person name="Cloutier S."/>
        </authorList>
    </citation>
    <scope>NUCLEOTIDE SEQUENCE [LARGE SCALE GENOMIC DNA]</scope>
    <source>
        <strain evidence="1">144S4</strain>
    </source>
</reference>
<organism evidence="1">
    <name type="scientific">Bradyrhizobium barranii subsp. barranii</name>
    <dbReference type="NCBI Taxonomy" id="2823807"/>
    <lineage>
        <taxon>Bacteria</taxon>
        <taxon>Pseudomonadati</taxon>
        <taxon>Pseudomonadota</taxon>
        <taxon>Alphaproteobacteria</taxon>
        <taxon>Hyphomicrobiales</taxon>
        <taxon>Nitrobacteraceae</taxon>
        <taxon>Bradyrhizobium</taxon>
        <taxon>Bradyrhizobium barranii</taxon>
    </lineage>
</organism>